<sequence>MMKTPHTIIERNSISDINIHSEKLIKQNMMGGKDKLGEKANRQNGHKCKPLSKLA</sequence>
<dbReference type="AlphaFoldDB" id="A0A0B7BWU1"/>
<evidence type="ECO:0000256" key="1">
    <source>
        <dbReference type="SAM" id="MobiDB-lite"/>
    </source>
</evidence>
<reference evidence="2" key="1">
    <citation type="submission" date="2014-12" db="EMBL/GenBank/DDBJ databases">
        <title>Insight into the proteome of Arion vulgaris.</title>
        <authorList>
            <person name="Aradska J."/>
            <person name="Bulat T."/>
            <person name="Smidak R."/>
            <person name="Sarate P."/>
            <person name="Gangsoo J."/>
            <person name="Sialana F."/>
            <person name="Bilban M."/>
            <person name="Lubec G."/>
        </authorList>
    </citation>
    <scope>NUCLEOTIDE SEQUENCE</scope>
    <source>
        <tissue evidence="2">Skin</tissue>
    </source>
</reference>
<accession>A0A0B7BWU1</accession>
<protein>
    <submittedName>
        <fullName evidence="2">Uncharacterized protein</fullName>
    </submittedName>
</protein>
<dbReference type="EMBL" id="HACG01049780">
    <property type="protein sequence ID" value="CEK96645.1"/>
    <property type="molecule type" value="Transcribed_RNA"/>
</dbReference>
<name>A0A0B7BWU1_9EUPU</name>
<feature type="region of interest" description="Disordered" evidence="1">
    <location>
        <begin position="33"/>
        <end position="55"/>
    </location>
</feature>
<proteinExistence type="predicted"/>
<organism evidence="2">
    <name type="scientific">Arion vulgaris</name>
    <dbReference type="NCBI Taxonomy" id="1028688"/>
    <lineage>
        <taxon>Eukaryota</taxon>
        <taxon>Metazoa</taxon>
        <taxon>Spiralia</taxon>
        <taxon>Lophotrochozoa</taxon>
        <taxon>Mollusca</taxon>
        <taxon>Gastropoda</taxon>
        <taxon>Heterobranchia</taxon>
        <taxon>Euthyneura</taxon>
        <taxon>Panpulmonata</taxon>
        <taxon>Eupulmonata</taxon>
        <taxon>Stylommatophora</taxon>
        <taxon>Helicina</taxon>
        <taxon>Arionoidea</taxon>
        <taxon>Arionidae</taxon>
        <taxon>Arion</taxon>
    </lineage>
</organism>
<feature type="compositionally biased region" description="Basic residues" evidence="1">
    <location>
        <begin position="44"/>
        <end position="55"/>
    </location>
</feature>
<gene>
    <name evidence="2" type="primary">ORF212871</name>
</gene>
<evidence type="ECO:0000313" key="2">
    <source>
        <dbReference type="EMBL" id="CEK96645.1"/>
    </source>
</evidence>